<dbReference type="EMBL" id="SODV01000001">
    <property type="protein sequence ID" value="TDW99957.1"/>
    <property type="molecule type" value="Genomic_DNA"/>
</dbReference>
<dbReference type="GO" id="GO:0004519">
    <property type="term" value="F:endonuclease activity"/>
    <property type="evidence" value="ECO:0007669"/>
    <property type="project" value="UniProtKB-KW"/>
</dbReference>
<evidence type="ECO:0000313" key="2">
    <source>
        <dbReference type="Proteomes" id="UP000294498"/>
    </source>
</evidence>
<protein>
    <submittedName>
        <fullName evidence="1">HNH endonuclease</fullName>
    </submittedName>
</protein>
<name>A0A4R8DQA9_9BACT</name>
<dbReference type="AlphaFoldDB" id="A0A4R8DQA9"/>
<accession>A0A4R8DQA9</accession>
<sequence>MIKKIPGEVWKPLQFSGWKDMRKQYAISNQGRACSYTESLMEDGQLLNGSITTGYRTLNLHRPGNKGTIYIHREVARLFHPKPSSRHRFVIHINHNKLDNSARNLRWATLEEMSAHQQLSPDKIAYKQRQREKAAHSKGLKLTVSQVKRIKATLSDPKRKYTYRQLADKYGVSEMTLYRIRSGENWSGVQ</sequence>
<comment type="caution">
    <text evidence="1">The sequence shown here is derived from an EMBL/GenBank/DDBJ whole genome shotgun (WGS) entry which is preliminary data.</text>
</comment>
<dbReference type="Gene3D" id="3.90.75.20">
    <property type="match status" value="1"/>
</dbReference>
<dbReference type="OrthoDB" id="6631788at2"/>
<keyword evidence="2" id="KW-1185">Reference proteome</keyword>
<dbReference type="InterPro" id="IPR044925">
    <property type="entry name" value="His-Me_finger_sf"/>
</dbReference>
<evidence type="ECO:0000313" key="1">
    <source>
        <dbReference type="EMBL" id="TDW99957.1"/>
    </source>
</evidence>
<dbReference type="SUPFAM" id="SSF54060">
    <property type="entry name" value="His-Me finger endonucleases"/>
    <property type="match status" value="1"/>
</dbReference>
<gene>
    <name evidence="1" type="ORF">EDB95_0974</name>
</gene>
<dbReference type="Proteomes" id="UP000294498">
    <property type="component" value="Unassembled WGS sequence"/>
</dbReference>
<keyword evidence="1" id="KW-0378">Hydrolase</keyword>
<organism evidence="1 2">
    <name type="scientific">Dinghuibacter silviterrae</name>
    <dbReference type="NCBI Taxonomy" id="1539049"/>
    <lineage>
        <taxon>Bacteria</taxon>
        <taxon>Pseudomonadati</taxon>
        <taxon>Bacteroidota</taxon>
        <taxon>Chitinophagia</taxon>
        <taxon>Chitinophagales</taxon>
        <taxon>Chitinophagaceae</taxon>
        <taxon>Dinghuibacter</taxon>
    </lineage>
</organism>
<dbReference type="RefSeq" id="WP_133991100.1">
    <property type="nucleotide sequence ID" value="NZ_SODV01000001.1"/>
</dbReference>
<keyword evidence="1" id="KW-0540">Nuclease</keyword>
<proteinExistence type="predicted"/>
<reference evidence="1 2" key="1">
    <citation type="submission" date="2019-03" db="EMBL/GenBank/DDBJ databases">
        <title>Genomic Encyclopedia of Type Strains, Phase IV (KMG-IV): sequencing the most valuable type-strain genomes for metagenomic binning, comparative biology and taxonomic classification.</title>
        <authorList>
            <person name="Goeker M."/>
        </authorList>
    </citation>
    <scope>NUCLEOTIDE SEQUENCE [LARGE SCALE GENOMIC DNA]</scope>
    <source>
        <strain evidence="1 2">DSM 100059</strain>
    </source>
</reference>
<keyword evidence="1" id="KW-0255">Endonuclease</keyword>